<dbReference type="AlphaFoldDB" id="A0AAV4EIM9"/>
<dbReference type="EMBL" id="BMAT01007234">
    <property type="protein sequence ID" value="GFR60333.1"/>
    <property type="molecule type" value="Genomic_DNA"/>
</dbReference>
<evidence type="ECO:0000313" key="1">
    <source>
        <dbReference type="EMBL" id="GFR60333.1"/>
    </source>
</evidence>
<gene>
    <name evidence="1" type="ORF">ElyMa_003528000</name>
</gene>
<sequence length="124" mass="14353">MESLTKQGSVVSGDISLEKIKQKMQPGSMGRLLKRVLSHHGVDLETLLKVYEGFVYLSLRCGCEAWTLYRRPLNQLEKFHQRALRSVLCIQQQYWVLNTDFFDKSSLDLSRQWSCRLNCVSLAV</sequence>
<name>A0AAV4EIM9_9GAST</name>
<protein>
    <submittedName>
        <fullName evidence="1">Uncharacterized protein</fullName>
    </submittedName>
</protein>
<dbReference type="Proteomes" id="UP000762676">
    <property type="component" value="Unassembled WGS sequence"/>
</dbReference>
<keyword evidence="2" id="KW-1185">Reference proteome</keyword>
<accession>A0AAV4EIM9</accession>
<comment type="caution">
    <text evidence="1">The sequence shown here is derived from an EMBL/GenBank/DDBJ whole genome shotgun (WGS) entry which is preliminary data.</text>
</comment>
<proteinExistence type="predicted"/>
<organism evidence="1 2">
    <name type="scientific">Elysia marginata</name>
    <dbReference type="NCBI Taxonomy" id="1093978"/>
    <lineage>
        <taxon>Eukaryota</taxon>
        <taxon>Metazoa</taxon>
        <taxon>Spiralia</taxon>
        <taxon>Lophotrochozoa</taxon>
        <taxon>Mollusca</taxon>
        <taxon>Gastropoda</taxon>
        <taxon>Heterobranchia</taxon>
        <taxon>Euthyneura</taxon>
        <taxon>Panpulmonata</taxon>
        <taxon>Sacoglossa</taxon>
        <taxon>Placobranchoidea</taxon>
        <taxon>Plakobranchidae</taxon>
        <taxon>Elysia</taxon>
    </lineage>
</organism>
<reference evidence="1 2" key="1">
    <citation type="journal article" date="2021" name="Elife">
        <title>Chloroplast acquisition without the gene transfer in kleptoplastic sea slugs, Plakobranchus ocellatus.</title>
        <authorList>
            <person name="Maeda T."/>
            <person name="Takahashi S."/>
            <person name="Yoshida T."/>
            <person name="Shimamura S."/>
            <person name="Takaki Y."/>
            <person name="Nagai Y."/>
            <person name="Toyoda A."/>
            <person name="Suzuki Y."/>
            <person name="Arimoto A."/>
            <person name="Ishii H."/>
            <person name="Satoh N."/>
            <person name="Nishiyama T."/>
            <person name="Hasebe M."/>
            <person name="Maruyama T."/>
            <person name="Minagawa J."/>
            <person name="Obokata J."/>
            <person name="Shigenobu S."/>
        </authorList>
    </citation>
    <scope>NUCLEOTIDE SEQUENCE [LARGE SCALE GENOMIC DNA]</scope>
</reference>
<evidence type="ECO:0000313" key="2">
    <source>
        <dbReference type="Proteomes" id="UP000762676"/>
    </source>
</evidence>